<dbReference type="InterPro" id="IPR059029">
    <property type="entry name" value="FAM13A_dom"/>
</dbReference>
<dbReference type="InterPro" id="IPR039102">
    <property type="entry name" value="FAM13"/>
</dbReference>
<feature type="region of interest" description="Disordered" evidence="1">
    <location>
        <begin position="160"/>
        <end position="240"/>
    </location>
</feature>
<dbReference type="Gene3D" id="1.10.10.1460">
    <property type="match status" value="1"/>
</dbReference>
<reference evidence="3" key="1">
    <citation type="submission" date="2021-01" db="EMBL/GenBank/DDBJ databases">
        <authorList>
            <person name="Corre E."/>
            <person name="Pelletier E."/>
            <person name="Niang G."/>
            <person name="Scheremetjew M."/>
            <person name="Finn R."/>
            <person name="Kale V."/>
            <person name="Holt S."/>
            <person name="Cochrane G."/>
            <person name="Meng A."/>
            <person name="Brown T."/>
            <person name="Cohen L."/>
        </authorList>
    </citation>
    <scope>NUCLEOTIDE SEQUENCE</scope>
    <source>
        <strain evidence="3">CCAP 1951/1</strain>
    </source>
</reference>
<gene>
    <name evidence="3" type="ORF">NDES1114_LOCUS17771</name>
</gene>
<dbReference type="EMBL" id="HBGF01026808">
    <property type="protein sequence ID" value="CAD9121815.1"/>
    <property type="molecule type" value="Transcribed_RNA"/>
</dbReference>
<dbReference type="PANTHER" id="PTHR15904:SF17">
    <property type="entry name" value="RHO-GAP DOMAIN-CONTAINING PROTEIN"/>
    <property type="match status" value="1"/>
</dbReference>
<dbReference type="Pfam" id="PF26116">
    <property type="entry name" value="FAM13A"/>
    <property type="match status" value="1"/>
</dbReference>
<name>A0A7S1Q8C7_NEODS</name>
<sequence>MSRGSPTTGGSSPHVAMVVEWCVDGLCFSNDNAILDDCTVVPSDSAPKLRQLRTEQEARIRQLYGPQPLPPDALAEHLEELYKADADSLAEAAPGEPTVIDSLTDLTARIFKKEMKQRIHDWEGAFRERYGREATAQDKMRLRAIYELYKAVKTRVTEGAVHPGTQPHHSSGTATGGSHHHSTNSSAARPSGGSATPSGHSTRPGSTGSMAHPSPATESRPHSNHSSPPPHGAPSGLPSGVESVADAVAQKKTLKRLLHEFEERFKAEQGRAPTKEDRRPLQREYHRYGELKAFLAAQGIASSAPA</sequence>
<accession>A0A7S1Q8C7</accession>
<feature type="domain" description="FAM13A-like" evidence="2">
    <location>
        <begin position="243"/>
        <end position="296"/>
    </location>
</feature>
<evidence type="ECO:0000256" key="1">
    <source>
        <dbReference type="SAM" id="MobiDB-lite"/>
    </source>
</evidence>
<organism evidence="3">
    <name type="scientific">Neobodo designis</name>
    <name type="common">Flagellated protozoan</name>
    <name type="synonym">Bodo designis</name>
    <dbReference type="NCBI Taxonomy" id="312471"/>
    <lineage>
        <taxon>Eukaryota</taxon>
        <taxon>Discoba</taxon>
        <taxon>Euglenozoa</taxon>
        <taxon>Kinetoplastea</taxon>
        <taxon>Metakinetoplastina</taxon>
        <taxon>Neobodonida</taxon>
        <taxon>Neobodo</taxon>
    </lineage>
</organism>
<feature type="compositionally biased region" description="Polar residues" evidence="1">
    <location>
        <begin position="193"/>
        <end position="209"/>
    </location>
</feature>
<protein>
    <recommendedName>
        <fullName evidence="2">FAM13A-like domain-containing protein</fullName>
    </recommendedName>
</protein>
<feature type="compositionally biased region" description="Low complexity" evidence="1">
    <location>
        <begin position="168"/>
        <end position="188"/>
    </location>
</feature>
<proteinExistence type="predicted"/>
<evidence type="ECO:0000259" key="2">
    <source>
        <dbReference type="Pfam" id="PF26116"/>
    </source>
</evidence>
<dbReference type="PANTHER" id="PTHR15904">
    <property type="entry name" value="FAM13"/>
    <property type="match status" value="1"/>
</dbReference>
<evidence type="ECO:0000313" key="3">
    <source>
        <dbReference type="EMBL" id="CAD9121815.1"/>
    </source>
</evidence>
<dbReference type="AlphaFoldDB" id="A0A7S1Q8C7"/>